<dbReference type="InterPro" id="IPR051485">
    <property type="entry name" value="SR-CTD_assoc_factor"/>
</dbReference>
<dbReference type="InterPro" id="IPR013170">
    <property type="entry name" value="mRNA_splic_Cwf21_dom"/>
</dbReference>
<name>A0A914Y7C4_9BILA</name>
<dbReference type="AlphaFoldDB" id="A0A914Y7C4"/>
<evidence type="ECO:0000256" key="1">
    <source>
        <dbReference type="ARBA" id="ARBA00022884"/>
    </source>
</evidence>
<dbReference type="GO" id="GO:0005634">
    <property type="term" value="C:nucleus"/>
    <property type="evidence" value="ECO:0007669"/>
    <property type="project" value="TreeGrafter"/>
</dbReference>
<dbReference type="WBParaSite" id="PSU_v2.g15357.t1">
    <property type="protein sequence ID" value="PSU_v2.g15357.t1"/>
    <property type="gene ID" value="PSU_v2.g15357"/>
</dbReference>
<keyword evidence="1" id="KW-0694">RNA-binding</keyword>
<reference evidence="5" key="1">
    <citation type="submission" date="2022-11" db="UniProtKB">
        <authorList>
            <consortium name="WormBaseParasite"/>
        </authorList>
    </citation>
    <scope>IDENTIFICATION</scope>
</reference>
<protein>
    <submittedName>
        <fullName evidence="5">CID domain-containing protein</fullName>
    </submittedName>
</protein>
<feature type="region of interest" description="Disordered" evidence="2">
    <location>
        <begin position="321"/>
        <end position="383"/>
    </location>
</feature>
<sequence length="383" mass="45086">MMMNHVNMNHKNQESDAELLSENDRDFLEQLLRNLTPKEDMLHLQCVGVYEELELGRFYLLSDILANCEVQGPDIANFRVNIEPRLEAIFVEFNKIFKRIPTRINQSQFRSRVAGCIQLWSENNIYTKQSLIHYQNLFFGLSDEFEKSKRDGSSPEDEEDEKSSKVGSEGRHSSNSDEYAEVPPRTKNSRLIFKAQDEWVTVDPRQEQSAPTFNKWEVDEYDQRRTDSWRPEHKVQPQPKKSNVKFAIQLGEIGRSEVVKASGKSSDEKRKILREIEEKVVLFQDELEEAHDPFMTEKIDQYREELLQKADLTSFAESEVVSLPKVNAAAKPRQTNSSYESRERERYRGRSRSRERESRRSRSRSRDRDYDSSYRNGRGYSRY</sequence>
<dbReference type="InterPro" id="IPR008942">
    <property type="entry name" value="ENTH_VHS"/>
</dbReference>
<dbReference type="PANTHER" id="PTHR23140:SF4">
    <property type="entry name" value="PROTEIN CBR-NRD-1"/>
    <property type="match status" value="1"/>
</dbReference>
<dbReference type="Proteomes" id="UP000887577">
    <property type="component" value="Unplaced"/>
</dbReference>
<feature type="compositionally biased region" description="Basic and acidic residues" evidence="2">
    <location>
        <begin position="340"/>
        <end position="372"/>
    </location>
</feature>
<keyword evidence="4" id="KW-1185">Reference proteome</keyword>
<feature type="compositionally biased region" description="Basic and acidic residues" evidence="2">
    <location>
        <begin position="162"/>
        <end position="175"/>
    </location>
</feature>
<dbReference type="GO" id="GO:0003723">
    <property type="term" value="F:RNA binding"/>
    <property type="evidence" value="ECO:0007669"/>
    <property type="project" value="UniProtKB-KW"/>
</dbReference>
<dbReference type="PROSITE" id="PS51391">
    <property type="entry name" value="CID"/>
    <property type="match status" value="1"/>
</dbReference>
<evidence type="ECO:0000259" key="3">
    <source>
        <dbReference type="PROSITE" id="PS51391"/>
    </source>
</evidence>
<organism evidence="4 5">
    <name type="scientific">Panagrolaimus superbus</name>
    <dbReference type="NCBI Taxonomy" id="310955"/>
    <lineage>
        <taxon>Eukaryota</taxon>
        <taxon>Metazoa</taxon>
        <taxon>Ecdysozoa</taxon>
        <taxon>Nematoda</taxon>
        <taxon>Chromadorea</taxon>
        <taxon>Rhabditida</taxon>
        <taxon>Tylenchina</taxon>
        <taxon>Panagrolaimomorpha</taxon>
        <taxon>Panagrolaimoidea</taxon>
        <taxon>Panagrolaimidae</taxon>
        <taxon>Panagrolaimus</taxon>
    </lineage>
</organism>
<feature type="domain" description="CID" evidence="3">
    <location>
        <begin position="1"/>
        <end position="142"/>
    </location>
</feature>
<evidence type="ECO:0000313" key="4">
    <source>
        <dbReference type="Proteomes" id="UP000887577"/>
    </source>
</evidence>
<evidence type="ECO:0000256" key="2">
    <source>
        <dbReference type="SAM" id="MobiDB-lite"/>
    </source>
</evidence>
<feature type="region of interest" description="Disordered" evidence="2">
    <location>
        <begin position="148"/>
        <end position="187"/>
    </location>
</feature>
<dbReference type="Gene3D" id="1.25.40.90">
    <property type="match status" value="1"/>
</dbReference>
<evidence type="ECO:0000313" key="5">
    <source>
        <dbReference type="WBParaSite" id="PSU_v2.g15357.t1"/>
    </source>
</evidence>
<dbReference type="InterPro" id="IPR006569">
    <property type="entry name" value="CID_dom"/>
</dbReference>
<dbReference type="Pfam" id="PF08312">
    <property type="entry name" value="cwf21"/>
    <property type="match status" value="1"/>
</dbReference>
<dbReference type="SMART" id="SM01115">
    <property type="entry name" value="cwf21"/>
    <property type="match status" value="1"/>
</dbReference>
<proteinExistence type="predicted"/>
<dbReference type="PANTHER" id="PTHR23140">
    <property type="entry name" value="RNA PROCESSING PROTEIN LD23810P"/>
    <property type="match status" value="1"/>
</dbReference>
<accession>A0A914Y7C4</accession>